<dbReference type="FunFam" id="3.30.420.100:FF:000001">
    <property type="entry name" value="50S ribosomal protein L18"/>
    <property type="match status" value="1"/>
</dbReference>
<dbReference type="InterPro" id="IPR004389">
    <property type="entry name" value="Ribosomal_uL18_bac-type"/>
</dbReference>
<comment type="caution">
    <text evidence="8">The sequence shown here is derived from an EMBL/GenBank/DDBJ whole genome shotgun (WGS) entry which is preliminary data.</text>
</comment>
<evidence type="ECO:0000256" key="4">
    <source>
        <dbReference type="ARBA" id="ARBA00022980"/>
    </source>
</evidence>
<protein>
    <recommendedName>
        <fullName evidence="6 7">Large ribosomal subunit protein uL18</fullName>
    </recommendedName>
</protein>
<accession>A0AA37V1G7</accession>
<dbReference type="HAMAP" id="MF_01337_B">
    <property type="entry name" value="Ribosomal_uL18_B"/>
    <property type="match status" value="1"/>
</dbReference>
<dbReference type="CDD" id="cd00432">
    <property type="entry name" value="Ribosomal_L18_L5e"/>
    <property type="match status" value="1"/>
</dbReference>
<dbReference type="Proteomes" id="UP001161325">
    <property type="component" value="Unassembled WGS sequence"/>
</dbReference>
<dbReference type="SUPFAM" id="SSF53137">
    <property type="entry name" value="Translational machinery components"/>
    <property type="match status" value="1"/>
</dbReference>
<dbReference type="Gene3D" id="3.30.420.100">
    <property type="match status" value="1"/>
</dbReference>
<dbReference type="AlphaFoldDB" id="A0AA37V1G7"/>
<evidence type="ECO:0000256" key="6">
    <source>
        <dbReference type="ARBA" id="ARBA00035197"/>
    </source>
</evidence>
<reference evidence="8" key="1">
    <citation type="submission" date="2022-08" db="EMBL/GenBank/DDBJ databases">
        <title>Draft genome sequencing of Roseisolibacter agri AW1220.</title>
        <authorList>
            <person name="Tobiishi Y."/>
            <person name="Tonouchi A."/>
        </authorList>
    </citation>
    <scope>NUCLEOTIDE SEQUENCE</scope>
    <source>
        <strain evidence="8">AW1220</strain>
    </source>
</reference>
<keyword evidence="2 7" id="KW-0699">rRNA-binding</keyword>
<dbReference type="EMBL" id="BRXS01000004">
    <property type="protein sequence ID" value="GLC26170.1"/>
    <property type="molecule type" value="Genomic_DNA"/>
</dbReference>
<dbReference type="GO" id="GO:0006412">
    <property type="term" value="P:translation"/>
    <property type="evidence" value="ECO:0007669"/>
    <property type="project" value="UniProtKB-UniRule"/>
</dbReference>
<keyword evidence="4 7" id="KW-0689">Ribosomal protein</keyword>
<keyword evidence="9" id="KW-1185">Reference proteome</keyword>
<name>A0AA37V1G7_9BACT</name>
<dbReference type="InterPro" id="IPR005484">
    <property type="entry name" value="Ribosomal_uL18_bac/plant/anim"/>
</dbReference>
<dbReference type="PANTHER" id="PTHR12899:SF3">
    <property type="entry name" value="LARGE RIBOSOMAL SUBUNIT PROTEIN UL18M"/>
    <property type="match status" value="1"/>
</dbReference>
<gene>
    <name evidence="7 8" type="primary">rplR</name>
    <name evidence="8" type="ORF">rosag_26830</name>
</gene>
<evidence type="ECO:0000256" key="1">
    <source>
        <dbReference type="ARBA" id="ARBA00007116"/>
    </source>
</evidence>
<keyword evidence="5 7" id="KW-0687">Ribonucleoprotein</keyword>
<dbReference type="GO" id="GO:0003735">
    <property type="term" value="F:structural constituent of ribosome"/>
    <property type="evidence" value="ECO:0007669"/>
    <property type="project" value="InterPro"/>
</dbReference>
<keyword evidence="3 7" id="KW-0694">RNA-binding</keyword>
<evidence type="ECO:0000256" key="3">
    <source>
        <dbReference type="ARBA" id="ARBA00022884"/>
    </source>
</evidence>
<sequence length="118" mass="13226">MPKIAIPRTRAEKRTRRHLRVRKTLSGTAERPRLVVFRSLKHITAQLVDDVQGRTLFTVTDTKLDGKKSEKSAQVGKLVAERAKEAGITRVVFDRAGYQYHGRVKAVADGAREGGLEF</sequence>
<dbReference type="InterPro" id="IPR057268">
    <property type="entry name" value="Ribosomal_L18"/>
</dbReference>
<organism evidence="8 9">
    <name type="scientific">Roseisolibacter agri</name>
    <dbReference type="NCBI Taxonomy" id="2014610"/>
    <lineage>
        <taxon>Bacteria</taxon>
        <taxon>Pseudomonadati</taxon>
        <taxon>Gemmatimonadota</taxon>
        <taxon>Gemmatimonadia</taxon>
        <taxon>Gemmatimonadales</taxon>
        <taxon>Gemmatimonadaceae</taxon>
        <taxon>Roseisolibacter</taxon>
    </lineage>
</organism>
<evidence type="ECO:0000313" key="9">
    <source>
        <dbReference type="Proteomes" id="UP001161325"/>
    </source>
</evidence>
<evidence type="ECO:0000256" key="7">
    <source>
        <dbReference type="HAMAP-Rule" id="MF_01337"/>
    </source>
</evidence>
<dbReference type="RefSeq" id="WP_284350632.1">
    <property type="nucleotide sequence ID" value="NZ_BRXS01000004.1"/>
</dbReference>
<comment type="similarity">
    <text evidence="1 7">Belongs to the universal ribosomal protein uL18 family.</text>
</comment>
<evidence type="ECO:0000256" key="2">
    <source>
        <dbReference type="ARBA" id="ARBA00022730"/>
    </source>
</evidence>
<dbReference type="GO" id="GO:0008097">
    <property type="term" value="F:5S rRNA binding"/>
    <property type="evidence" value="ECO:0007669"/>
    <property type="project" value="TreeGrafter"/>
</dbReference>
<comment type="subunit">
    <text evidence="7">Part of the 50S ribosomal subunit; part of the 5S rRNA/L5/L18/L25 subcomplex. Contacts the 5S and 23S rRNAs.</text>
</comment>
<evidence type="ECO:0000313" key="8">
    <source>
        <dbReference type="EMBL" id="GLC26170.1"/>
    </source>
</evidence>
<dbReference type="NCBIfam" id="TIGR00060">
    <property type="entry name" value="L18_bact"/>
    <property type="match status" value="1"/>
</dbReference>
<proteinExistence type="inferred from homology"/>
<dbReference type="GO" id="GO:0022625">
    <property type="term" value="C:cytosolic large ribosomal subunit"/>
    <property type="evidence" value="ECO:0007669"/>
    <property type="project" value="TreeGrafter"/>
</dbReference>
<dbReference type="Pfam" id="PF00861">
    <property type="entry name" value="Ribosomal_L18p"/>
    <property type="match status" value="1"/>
</dbReference>
<evidence type="ECO:0000256" key="5">
    <source>
        <dbReference type="ARBA" id="ARBA00023274"/>
    </source>
</evidence>
<comment type="function">
    <text evidence="7">This is one of the proteins that bind and probably mediate the attachment of the 5S RNA into the large ribosomal subunit, where it forms part of the central protuberance.</text>
</comment>
<dbReference type="PANTHER" id="PTHR12899">
    <property type="entry name" value="39S RIBOSOMAL PROTEIN L18, MITOCHONDRIAL"/>
    <property type="match status" value="1"/>
</dbReference>